<accession>A0A7W8XBL7</accession>
<proteinExistence type="predicted"/>
<evidence type="ECO:0000313" key="3">
    <source>
        <dbReference type="Proteomes" id="UP000585507"/>
    </source>
</evidence>
<sequence length="104" mass="11504">MLFLDGPARRVRVADARADHVHSEVDDESRQGSPADEIRSGRIERDCAPGLPFLPQEMKLKAELKGSTTADQRHWQTRFASKSWTIEHTLLSGGRDGHGPATVS</sequence>
<protein>
    <submittedName>
        <fullName evidence="2">Uncharacterized protein</fullName>
    </submittedName>
</protein>
<name>A0A7W8XBL7_9HYPH</name>
<evidence type="ECO:0000256" key="1">
    <source>
        <dbReference type="SAM" id="MobiDB-lite"/>
    </source>
</evidence>
<keyword evidence="3" id="KW-1185">Reference proteome</keyword>
<evidence type="ECO:0000313" key="2">
    <source>
        <dbReference type="EMBL" id="MBB5538937.1"/>
    </source>
</evidence>
<feature type="region of interest" description="Disordered" evidence="1">
    <location>
        <begin position="18"/>
        <end position="40"/>
    </location>
</feature>
<dbReference type="AlphaFoldDB" id="A0A7W8XBL7"/>
<comment type="caution">
    <text evidence="2">The sequence shown here is derived from an EMBL/GenBank/DDBJ whole genome shotgun (WGS) entry which is preliminary data.</text>
</comment>
<organism evidence="2 3">
    <name type="scientific">Rhizobium giardinii</name>
    <dbReference type="NCBI Taxonomy" id="56731"/>
    <lineage>
        <taxon>Bacteria</taxon>
        <taxon>Pseudomonadati</taxon>
        <taxon>Pseudomonadota</taxon>
        <taxon>Alphaproteobacteria</taxon>
        <taxon>Hyphomicrobiales</taxon>
        <taxon>Rhizobiaceae</taxon>
        <taxon>Rhizobium/Agrobacterium group</taxon>
        <taxon>Rhizobium</taxon>
    </lineage>
</organism>
<reference evidence="2 3" key="1">
    <citation type="submission" date="2020-08" db="EMBL/GenBank/DDBJ databases">
        <title>Genomic Encyclopedia of Type Strains, Phase IV (KMG-V): Genome sequencing to study the core and pangenomes of soil and plant-associated prokaryotes.</title>
        <authorList>
            <person name="Whitman W."/>
        </authorList>
    </citation>
    <scope>NUCLEOTIDE SEQUENCE [LARGE SCALE GENOMIC DNA]</scope>
    <source>
        <strain evidence="2 3">SEMIA 4084</strain>
    </source>
</reference>
<dbReference type="EMBL" id="JACHBK010000016">
    <property type="protein sequence ID" value="MBB5538937.1"/>
    <property type="molecule type" value="Genomic_DNA"/>
</dbReference>
<dbReference type="Proteomes" id="UP000585507">
    <property type="component" value="Unassembled WGS sequence"/>
</dbReference>
<gene>
    <name evidence="2" type="ORF">GGD55_005680</name>
</gene>